<dbReference type="InterPro" id="IPR040459">
    <property type="entry name" value="MJ1316"/>
</dbReference>
<gene>
    <name evidence="3" type="ORF">ODALV1_LOCUS28856</name>
</gene>
<sequence>MEGQSDTHTSSSVSNSVDLDQMVTVADQEKQSIPERERHLCSCSCVEGASESLESHESIPCEGCESSANPDIEIDETSILPTKPDDSDKESLRPRKARKVPLANTEDKKPKLRTSKDVYDRLKWDPSSITIKSAKPGESLDLSSIYVGYKDRFLGMCELSLDNFEPGGDIPFHRVYYFRTGGPPVEPFIGNDGEVKVREDNIPEGAVFIWDRESRIDLIFKSGNSTVLKR</sequence>
<organism evidence="3 4">
    <name type="scientific">Orchesella dallaii</name>
    <dbReference type="NCBI Taxonomy" id="48710"/>
    <lineage>
        <taxon>Eukaryota</taxon>
        <taxon>Metazoa</taxon>
        <taxon>Ecdysozoa</taxon>
        <taxon>Arthropoda</taxon>
        <taxon>Hexapoda</taxon>
        <taxon>Collembola</taxon>
        <taxon>Entomobryomorpha</taxon>
        <taxon>Entomobryoidea</taxon>
        <taxon>Orchesellidae</taxon>
        <taxon>Orchesellinae</taxon>
        <taxon>Orchesella</taxon>
    </lineage>
</organism>
<evidence type="ECO:0000256" key="1">
    <source>
        <dbReference type="SAM" id="MobiDB-lite"/>
    </source>
</evidence>
<comment type="caution">
    <text evidence="3">The sequence shown here is derived from an EMBL/GenBank/DDBJ whole genome shotgun (WGS) entry which is preliminary data.</text>
</comment>
<evidence type="ECO:0000259" key="2">
    <source>
        <dbReference type="Pfam" id="PF04457"/>
    </source>
</evidence>
<keyword evidence="4" id="KW-1185">Reference proteome</keyword>
<feature type="region of interest" description="Disordered" evidence="1">
    <location>
        <begin position="1"/>
        <end position="39"/>
    </location>
</feature>
<name>A0ABP1S2K9_9HEXA</name>
<proteinExistence type="predicted"/>
<dbReference type="Proteomes" id="UP001642540">
    <property type="component" value="Unassembled WGS sequence"/>
</dbReference>
<evidence type="ECO:0000313" key="4">
    <source>
        <dbReference type="Proteomes" id="UP001642540"/>
    </source>
</evidence>
<feature type="region of interest" description="Disordered" evidence="1">
    <location>
        <begin position="54"/>
        <end position="110"/>
    </location>
</feature>
<reference evidence="3 4" key="1">
    <citation type="submission" date="2024-08" db="EMBL/GenBank/DDBJ databases">
        <authorList>
            <person name="Cucini C."/>
            <person name="Frati F."/>
        </authorList>
    </citation>
    <scope>NUCLEOTIDE SEQUENCE [LARGE SCALE GENOMIC DNA]</scope>
</reference>
<dbReference type="Pfam" id="PF04457">
    <property type="entry name" value="MJ1316"/>
    <property type="match status" value="1"/>
</dbReference>
<feature type="domain" description="MJ1316 RNA cyclic group end recognition" evidence="2">
    <location>
        <begin position="112"/>
        <end position="179"/>
    </location>
</feature>
<feature type="compositionally biased region" description="Low complexity" evidence="1">
    <location>
        <begin position="1"/>
        <end position="18"/>
    </location>
</feature>
<feature type="compositionally biased region" description="Basic and acidic residues" evidence="1">
    <location>
        <begin position="27"/>
        <end position="39"/>
    </location>
</feature>
<dbReference type="EMBL" id="CAXLJM020000148">
    <property type="protein sequence ID" value="CAL8141786.1"/>
    <property type="molecule type" value="Genomic_DNA"/>
</dbReference>
<protein>
    <recommendedName>
        <fullName evidence="2">MJ1316 RNA cyclic group end recognition domain-containing protein</fullName>
    </recommendedName>
</protein>
<evidence type="ECO:0000313" key="3">
    <source>
        <dbReference type="EMBL" id="CAL8141786.1"/>
    </source>
</evidence>
<accession>A0ABP1S2K9</accession>
<feature type="compositionally biased region" description="Basic and acidic residues" evidence="1">
    <location>
        <begin position="83"/>
        <end position="93"/>
    </location>
</feature>